<feature type="region of interest" description="Disordered" evidence="1">
    <location>
        <begin position="1"/>
        <end position="27"/>
    </location>
</feature>
<proteinExistence type="predicted"/>
<sequence>MSPASSTESYPAFAHTGLRENPGKNHNQNKVLRKIFGAKRDEVTGEWRKLHNAELHALYTSPDIISNIKSRRLRWAGHVARIGESRNAYRVLVGRPEGKRPLGRPRRRWEDNIKMDLREVGYDGRDWINLAQDRDQWRAYVRAAMNLRHGGSVIYDTVRRKFGGWNGVSTGVNFFKNDDSAEGAQIRWSDNTNTTTTSTITATTTTTTTITTITTTETTYVVHTYGNVAGGRQHLPAENAVHHGALVAASEYALYLFLLHDGAHWTAPLTLCTFQRVLTTTALYAFLDSPIRATCPTHLKHLDVMFLFMLGEEYNACSSAENEKKKNAILMTSITIENEKRKKTIDDIDDIDKENEKRKKTIRDIDESIMIENEKKRKKTIGDIDDIDNDRE</sequence>
<protein>
    <submittedName>
        <fullName evidence="2">Uncharacterized protein</fullName>
    </submittedName>
</protein>
<evidence type="ECO:0000313" key="3">
    <source>
        <dbReference type="Proteomes" id="UP001148838"/>
    </source>
</evidence>
<organism evidence="2 3">
    <name type="scientific">Periplaneta americana</name>
    <name type="common">American cockroach</name>
    <name type="synonym">Blatta americana</name>
    <dbReference type="NCBI Taxonomy" id="6978"/>
    <lineage>
        <taxon>Eukaryota</taxon>
        <taxon>Metazoa</taxon>
        <taxon>Ecdysozoa</taxon>
        <taxon>Arthropoda</taxon>
        <taxon>Hexapoda</taxon>
        <taxon>Insecta</taxon>
        <taxon>Pterygota</taxon>
        <taxon>Neoptera</taxon>
        <taxon>Polyneoptera</taxon>
        <taxon>Dictyoptera</taxon>
        <taxon>Blattodea</taxon>
        <taxon>Blattoidea</taxon>
        <taxon>Blattidae</taxon>
        <taxon>Blattinae</taxon>
        <taxon>Periplaneta</taxon>
    </lineage>
</organism>
<dbReference type="EMBL" id="JAJSOF020000001">
    <property type="protein sequence ID" value="KAJ4452011.1"/>
    <property type="molecule type" value="Genomic_DNA"/>
</dbReference>
<dbReference type="Proteomes" id="UP001148838">
    <property type="component" value="Unassembled WGS sequence"/>
</dbReference>
<reference evidence="2 3" key="1">
    <citation type="journal article" date="2022" name="Allergy">
        <title>Genome assembly and annotation of Periplaneta americana reveal a comprehensive cockroach allergen profile.</title>
        <authorList>
            <person name="Wang L."/>
            <person name="Xiong Q."/>
            <person name="Saelim N."/>
            <person name="Wang L."/>
            <person name="Nong W."/>
            <person name="Wan A.T."/>
            <person name="Shi M."/>
            <person name="Liu X."/>
            <person name="Cao Q."/>
            <person name="Hui J.H.L."/>
            <person name="Sookrung N."/>
            <person name="Leung T.F."/>
            <person name="Tungtrongchitr A."/>
            <person name="Tsui S.K.W."/>
        </authorList>
    </citation>
    <scope>NUCLEOTIDE SEQUENCE [LARGE SCALE GENOMIC DNA]</scope>
    <source>
        <strain evidence="2">PWHHKU_190912</strain>
    </source>
</reference>
<evidence type="ECO:0000256" key="1">
    <source>
        <dbReference type="SAM" id="MobiDB-lite"/>
    </source>
</evidence>
<accession>A0ABQ8U268</accession>
<evidence type="ECO:0000313" key="2">
    <source>
        <dbReference type="EMBL" id="KAJ4452011.1"/>
    </source>
</evidence>
<comment type="caution">
    <text evidence="2">The sequence shown here is derived from an EMBL/GenBank/DDBJ whole genome shotgun (WGS) entry which is preliminary data.</text>
</comment>
<gene>
    <name evidence="2" type="ORF">ANN_03524</name>
</gene>
<keyword evidence="3" id="KW-1185">Reference proteome</keyword>
<name>A0ABQ8U268_PERAM</name>